<evidence type="ECO:0000256" key="5">
    <source>
        <dbReference type="ARBA" id="ARBA00023125"/>
    </source>
</evidence>
<dbReference type="GO" id="GO:0005634">
    <property type="term" value="C:nucleus"/>
    <property type="evidence" value="ECO:0007669"/>
    <property type="project" value="TreeGrafter"/>
</dbReference>
<reference evidence="11" key="2">
    <citation type="submission" date="2018-07" db="EMBL/GenBank/DDBJ databases">
        <authorList>
            <person name="Quirk P.G."/>
            <person name="Krulwich T.A."/>
        </authorList>
    </citation>
    <scope>NUCLEOTIDE SEQUENCE</scope>
</reference>
<dbReference type="Gene3D" id="3.30.160.60">
    <property type="entry name" value="Classic Zinc Finger"/>
    <property type="match status" value="2"/>
</dbReference>
<keyword evidence="2" id="KW-0677">Repeat</keyword>
<dbReference type="AlphaFoldDB" id="A0A336LBM2"/>
<evidence type="ECO:0000256" key="7">
    <source>
        <dbReference type="PROSITE-ProRule" id="PRU00309"/>
    </source>
</evidence>
<feature type="domain" description="THAP-type" evidence="9">
    <location>
        <begin position="1"/>
        <end position="81"/>
    </location>
</feature>
<dbReference type="Pfam" id="PF05485">
    <property type="entry name" value="THAP"/>
    <property type="match status" value="1"/>
</dbReference>
<dbReference type="EMBL" id="UFQT01001520">
    <property type="protein sequence ID" value="SSX30902.1"/>
    <property type="molecule type" value="Genomic_DNA"/>
</dbReference>
<dbReference type="VEuPathDB" id="VectorBase:CSON003036"/>
<dbReference type="GO" id="GO:0008270">
    <property type="term" value="F:zinc ion binding"/>
    <property type="evidence" value="ECO:0007669"/>
    <property type="project" value="UniProtKB-KW"/>
</dbReference>
<evidence type="ECO:0000259" key="9">
    <source>
        <dbReference type="PROSITE" id="PS50950"/>
    </source>
</evidence>
<keyword evidence="3 6" id="KW-0863">Zinc-finger</keyword>
<gene>
    <name evidence="10" type="primary">CSON003036</name>
</gene>
<protein>
    <submittedName>
        <fullName evidence="10">CSON003036 protein</fullName>
    </submittedName>
</protein>
<feature type="domain" description="C2H2-type" evidence="8">
    <location>
        <begin position="313"/>
        <end position="341"/>
    </location>
</feature>
<dbReference type="PROSITE" id="PS50950">
    <property type="entry name" value="ZF_THAP"/>
    <property type="match status" value="1"/>
</dbReference>
<evidence type="ECO:0000313" key="10">
    <source>
        <dbReference type="EMBL" id="SSX11334.1"/>
    </source>
</evidence>
<evidence type="ECO:0000256" key="1">
    <source>
        <dbReference type="ARBA" id="ARBA00022723"/>
    </source>
</evidence>
<evidence type="ECO:0000313" key="11">
    <source>
        <dbReference type="EMBL" id="SSX30902.1"/>
    </source>
</evidence>
<evidence type="ECO:0000256" key="3">
    <source>
        <dbReference type="ARBA" id="ARBA00022771"/>
    </source>
</evidence>
<proteinExistence type="predicted"/>
<evidence type="ECO:0000256" key="2">
    <source>
        <dbReference type="ARBA" id="ARBA00022737"/>
    </source>
</evidence>
<keyword evidence="5 7" id="KW-0238">DNA-binding</keyword>
<dbReference type="PROSITE" id="PS50157">
    <property type="entry name" value="ZINC_FINGER_C2H2_2"/>
    <property type="match status" value="1"/>
</dbReference>
<evidence type="ECO:0000259" key="8">
    <source>
        <dbReference type="PROSITE" id="PS50157"/>
    </source>
</evidence>
<dbReference type="GO" id="GO:0045944">
    <property type="term" value="P:positive regulation of transcription by RNA polymerase II"/>
    <property type="evidence" value="ECO:0007669"/>
    <property type="project" value="TreeGrafter"/>
</dbReference>
<dbReference type="PROSITE" id="PS00028">
    <property type="entry name" value="ZINC_FINGER_C2H2_1"/>
    <property type="match status" value="2"/>
</dbReference>
<evidence type="ECO:0000256" key="6">
    <source>
        <dbReference type="PROSITE-ProRule" id="PRU00042"/>
    </source>
</evidence>
<dbReference type="InterPro" id="IPR013087">
    <property type="entry name" value="Znf_C2H2_type"/>
</dbReference>
<dbReference type="Gene3D" id="6.20.210.20">
    <property type="entry name" value="THAP domain"/>
    <property type="match status" value="1"/>
</dbReference>
<dbReference type="EMBL" id="UFQS01001520">
    <property type="protein sequence ID" value="SSX11334.1"/>
    <property type="molecule type" value="Genomic_DNA"/>
</dbReference>
<dbReference type="PANTHER" id="PTHR24403:SF67">
    <property type="entry name" value="FI01116P-RELATED"/>
    <property type="match status" value="1"/>
</dbReference>
<dbReference type="InterPro" id="IPR006612">
    <property type="entry name" value="THAP_Znf"/>
</dbReference>
<accession>A0A336LBM2</accession>
<organism evidence="10">
    <name type="scientific">Culicoides sonorensis</name>
    <name type="common">Biting midge</name>
    <dbReference type="NCBI Taxonomy" id="179676"/>
    <lineage>
        <taxon>Eukaryota</taxon>
        <taxon>Metazoa</taxon>
        <taxon>Ecdysozoa</taxon>
        <taxon>Arthropoda</taxon>
        <taxon>Hexapoda</taxon>
        <taxon>Insecta</taxon>
        <taxon>Pterygota</taxon>
        <taxon>Neoptera</taxon>
        <taxon>Endopterygota</taxon>
        <taxon>Diptera</taxon>
        <taxon>Nematocera</taxon>
        <taxon>Chironomoidea</taxon>
        <taxon>Ceratopogonidae</taxon>
        <taxon>Ceratopogoninae</taxon>
        <taxon>Culicoides</taxon>
        <taxon>Monoculicoides</taxon>
    </lineage>
</organism>
<sequence length="410" mass="47455">MGRGCSLPNCPNARNYGKYIKGFGFPKSEELRKRWISIIQMNCPTWILTKYPRFCALHFDKNDIIDGKNNKLQYSAVPLYFNENIRNEGDRPHPTKTGANTKISTLLAEMQQNQLIYSSDSECEYQVSIKVTKKPRNSDKSANANITGVLRCDYCHKNKKNAVEMQSHLRTIHDVIVDIVTPKSASLQIKDEDLTKNFMCSICGLVFKGDPGMALDHVENSHNNNNVKVPVEEKEEENLQVVEVIDPDYVVQEMMDEDTITVEEIKNEEFDESEVSYIEVPEEKEIYVEKEPSTVMNVQTEDDLIEENVQTTYKCKLCSLDFMDRDEVKAHILESHTITKNEEESSDEEKEAYEPICYICKSPFNTLAKMRKHIKRIHKCEEYYFCQHCTGTFLSLDMYEDHECLEPMIV</sequence>
<dbReference type="GO" id="GO:0003677">
    <property type="term" value="F:DNA binding"/>
    <property type="evidence" value="ECO:0007669"/>
    <property type="project" value="UniProtKB-UniRule"/>
</dbReference>
<dbReference type="SUPFAM" id="SSF57716">
    <property type="entry name" value="Glucocorticoid receptor-like (DNA-binding domain)"/>
    <property type="match status" value="1"/>
</dbReference>
<reference evidence="10" key="1">
    <citation type="submission" date="2018-04" db="EMBL/GenBank/DDBJ databases">
        <authorList>
            <person name="Go L.Y."/>
            <person name="Mitchell J.A."/>
        </authorList>
    </citation>
    <scope>NUCLEOTIDE SEQUENCE</scope>
    <source>
        <tissue evidence="10">Whole organism</tissue>
    </source>
</reference>
<dbReference type="InterPro" id="IPR050688">
    <property type="entry name" value="Zinc_finger/UBP_domain"/>
</dbReference>
<keyword evidence="1" id="KW-0479">Metal-binding</keyword>
<name>A0A336LBM2_CULSO</name>
<keyword evidence="4" id="KW-0862">Zinc</keyword>
<dbReference type="PANTHER" id="PTHR24403">
    <property type="entry name" value="ZINC FINGER PROTEIN"/>
    <property type="match status" value="1"/>
</dbReference>
<dbReference type="SMART" id="SM00980">
    <property type="entry name" value="THAP"/>
    <property type="match status" value="1"/>
</dbReference>
<evidence type="ECO:0000256" key="4">
    <source>
        <dbReference type="ARBA" id="ARBA00022833"/>
    </source>
</evidence>
<dbReference type="SMART" id="SM00355">
    <property type="entry name" value="ZnF_C2H2"/>
    <property type="match status" value="4"/>
</dbReference>
<dbReference type="InterPro" id="IPR038441">
    <property type="entry name" value="THAP_Znf_sf"/>
</dbReference>